<keyword evidence="1 5" id="KW-1277">Toxin-antitoxin system</keyword>
<evidence type="ECO:0000256" key="4">
    <source>
        <dbReference type="ARBA" id="ARBA00022801"/>
    </source>
</evidence>
<evidence type="ECO:0000256" key="2">
    <source>
        <dbReference type="ARBA" id="ARBA00022722"/>
    </source>
</evidence>
<evidence type="ECO:0000313" key="7">
    <source>
        <dbReference type="EMBL" id="MBK1839083.1"/>
    </source>
</evidence>
<dbReference type="PANTHER" id="PTHR39664:SF2">
    <property type="entry name" value="NUCLEIC ACID-BINDING PROTEIN, CONTAINING PIN DOMAIN-RELATED"/>
    <property type="match status" value="1"/>
</dbReference>
<dbReference type="EC" id="3.1.-.-" evidence="5"/>
<accession>A0ABS1F6U3</accession>
<dbReference type="InterPro" id="IPR022907">
    <property type="entry name" value="VapC_family"/>
</dbReference>
<evidence type="ECO:0000313" key="8">
    <source>
        <dbReference type="Proteomes" id="UP000652760"/>
    </source>
</evidence>
<keyword evidence="2 5" id="KW-0540">Nuclease</keyword>
<dbReference type="CDD" id="cd18683">
    <property type="entry name" value="PIN_VapC-like"/>
    <property type="match status" value="1"/>
</dbReference>
<dbReference type="RefSeq" id="WP_200194779.1">
    <property type="nucleotide sequence ID" value="NZ_JAENHM010000051.1"/>
</dbReference>
<keyword evidence="5" id="KW-0460">Magnesium</keyword>
<protein>
    <recommendedName>
        <fullName evidence="5">Ribonuclease VapC</fullName>
        <shortName evidence="5">RNase VapC</shortName>
        <ecNumber evidence="5">3.1.-.-</ecNumber>
    </recommendedName>
    <alternativeName>
        <fullName evidence="5">Toxin VapC</fullName>
    </alternativeName>
</protein>
<comment type="function">
    <text evidence="5">Toxic component of a toxin-antitoxin (TA) system. An RNase.</text>
</comment>
<keyword evidence="4 5" id="KW-0378">Hydrolase</keyword>
<evidence type="ECO:0000259" key="6">
    <source>
        <dbReference type="Pfam" id="PF01850"/>
    </source>
</evidence>
<feature type="binding site" evidence="5">
    <location>
        <position position="6"/>
    </location>
    <ligand>
        <name>Mg(2+)</name>
        <dbReference type="ChEBI" id="CHEBI:18420"/>
    </ligand>
</feature>
<dbReference type="HAMAP" id="MF_00265">
    <property type="entry name" value="VapC_Nob1"/>
    <property type="match status" value="1"/>
</dbReference>
<gene>
    <name evidence="5" type="primary">vapC</name>
    <name evidence="7" type="ORF">JHL17_16860</name>
</gene>
<reference evidence="8" key="1">
    <citation type="submission" date="2021-01" db="EMBL/GenBank/DDBJ databases">
        <title>Genome public.</title>
        <authorList>
            <person name="Liu C."/>
            <person name="Sun Q."/>
        </authorList>
    </citation>
    <scope>NUCLEOTIDE SEQUENCE [LARGE SCALE GENOMIC DNA]</scope>
    <source>
        <strain evidence="8">YIM B02556</strain>
    </source>
</reference>
<name>A0ABS1F6U3_9PROT</name>
<keyword evidence="8" id="KW-1185">Reference proteome</keyword>
<dbReference type="InterPro" id="IPR002716">
    <property type="entry name" value="PIN_dom"/>
</dbReference>
<dbReference type="EMBL" id="JAENHM010000051">
    <property type="protein sequence ID" value="MBK1839083.1"/>
    <property type="molecule type" value="Genomic_DNA"/>
</dbReference>
<dbReference type="Proteomes" id="UP000652760">
    <property type="component" value="Unassembled WGS sequence"/>
</dbReference>
<dbReference type="Gene3D" id="3.40.50.1010">
    <property type="entry name" value="5'-nuclease"/>
    <property type="match status" value="1"/>
</dbReference>
<comment type="similarity">
    <text evidence="5">Belongs to the PINc/VapC protein family.</text>
</comment>
<evidence type="ECO:0000256" key="1">
    <source>
        <dbReference type="ARBA" id="ARBA00022649"/>
    </source>
</evidence>
<comment type="cofactor">
    <cofactor evidence="5">
        <name>Mg(2+)</name>
        <dbReference type="ChEBI" id="CHEBI:18420"/>
    </cofactor>
</comment>
<keyword evidence="3 5" id="KW-0479">Metal-binding</keyword>
<dbReference type="SUPFAM" id="SSF88723">
    <property type="entry name" value="PIN domain-like"/>
    <property type="match status" value="1"/>
</dbReference>
<evidence type="ECO:0000256" key="3">
    <source>
        <dbReference type="ARBA" id="ARBA00022723"/>
    </source>
</evidence>
<organism evidence="7 8">
    <name type="scientific">Azospirillum endophyticum</name>
    <dbReference type="NCBI Taxonomy" id="2800326"/>
    <lineage>
        <taxon>Bacteria</taxon>
        <taxon>Pseudomonadati</taxon>
        <taxon>Pseudomonadota</taxon>
        <taxon>Alphaproteobacteria</taxon>
        <taxon>Rhodospirillales</taxon>
        <taxon>Azospirillaceae</taxon>
        <taxon>Azospirillum</taxon>
    </lineage>
</organism>
<feature type="domain" description="PIN" evidence="6">
    <location>
        <begin position="5"/>
        <end position="121"/>
    </location>
</feature>
<comment type="caution">
    <text evidence="7">The sequence shown here is derived from an EMBL/GenBank/DDBJ whole genome shotgun (WGS) entry which is preliminary data.</text>
</comment>
<sequence length="137" mass="14919">MRIATDTNVLIRFLTWDDDDQATEAARVIEGADTVVISTVVLCEVVWVLKRAYRYKAGEIVDALRPLIESRTVETNRAAAEAGLRMLEAGGDFADGVILFEAEKAKVANLVTFDQAFAERAGPDAVTLLRGASPHRA</sequence>
<dbReference type="Pfam" id="PF01850">
    <property type="entry name" value="PIN"/>
    <property type="match status" value="1"/>
</dbReference>
<keyword evidence="5" id="KW-0800">Toxin</keyword>
<proteinExistence type="inferred from homology"/>
<evidence type="ECO:0000256" key="5">
    <source>
        <dbReference type="HAMAP-Rule" id="MF_00265"/>
    </source>
</evidence>
<feature type="binding site" evidence="5">
    <location>
        <position position="95"/>
    </location>
    <ligand>
        <name>Mg(2+)</name>
        <dbReference type="ChEBI" id="CHEBI:18420"/>
    </ligand>
</feature>
<dbReference type="InterPro" id="IPR029060">
    <property type="entry name" value="PIN-like_dom_sf"/>
</dbReference>
<dbReference type="PANTHER" id="PTHR39664">
    <property type="match status" value="1"/>
</dbReference>